<evidence type="ECO:0000313" key="1">
    <source>
        <dbReference type="EMBL" id="MDF0480181.1"/>
    </source>
</evidence>
<dbReference type="InterPro" id="IPR011051">
    <property type="entry name" value="RmlC_Cupin_sf"/>
</dbReference>
<dbReference type="InterPro" id="IPR010424">
    <property type="entry name" value="EutQ"/>
</dbReference>
<accession>A0ABT5X2F5</accession>
<dbReference type="SUPFAM" id="SSF51182">
    <property type="entry name" value="RmlC-like cupins"/>
    <property type="match status" value="1"/>
</dbReference>
<dbReference type="EMBL" id="JAPDSH010000005">
    <property type="protein sequence ID" value="MDF0480181.1"/>
    <property type="molecule type" value="Genomic_DNA"/>
</dbReference>
<dbReference type="RefSeq" id="WP_275471758.1">
    <property type="nucleotide sequence ID" value="NZ_JAPDSH010000005.1"/>
</dbReference>
<gene>
    <name evidence="1" type="ORF">OL233_07725</name>
</gene>
<dbReference type="Proteomes" id="UP001147148">
    <property type="component" value="Unassembled WGS sequence"/>
</dbReference>
<keyword evidence="2" id="KW-1185">Reference proteome</keyword>
<protein>
    <submittedName>
        <fullName evidence="1">Cupin domain-containing protein</fullName>
    </submittedName>
</protein>
<sequence length="195" mass="21996">MKRLICYTDIEEAHTKGENYLIINDDTIVTPLAKDLIEEYELEVRYEQASYEEEESLGLNFSKETLIELLRKVLTEGTELASNFEYEAHENGLKVIKGDTVRLEKMATGESVYSQQLVSEGATNAGIVEMKETSVDRVLENNEINYVSSGSLTIQIDGKEYQAKAGDTIYIPKKSCITWSVPEQANLFYVTCPTN</sequence>
<dbReference type="PANTHER" id="PTHR36169:SF1">
    <property type="entry name" value="ACETATE KINASE EUTQ"/>
    <property type="match status" value="1"/>
</dbReference>
<dbReference type="InterPro" id="IPR014710">
    <property type="entry name" value="RmlC-like_jellyroll"/>
</dbReference>
<proteinExistence type="predicted"/>
<dbReference type="PANTHER" id="PTHR36169">
    <property type="entry name" value="ETHANOLAMINE UTILIZATION PROTEIN EUTQ"/>
    <property type="match status" value="1"/>
</dbReference>
<organism evidence="1 2">
    <name type="scientific">Vagococcus proximus</name>
    <dbReference type="NCBI Taxonomy" id="2991417"/>
    <lineage>
        <taxon>Bacteria</taxon>
        <taxon>Bacillati</taxon>
        <taxon>Bacillota</taxon>
        <taxon>Bacilli</taxon>
        <taxon>Lactobacillales</taxon>
        <taxon>Enterococcaceae</taxon>
        <taxon>Vagococcus</taxon>
    </lineage>
</organism>
<dbReference type="Pfam" id="PF06249">
    <property type="entry name" value="EutQ"/>
    <property type="match status" value="1"/>
</dbReference>
<dbReference type="Gene3D" id="2.60.120.10">
    <property type="entry name" value="Jelly Rolls"/>
    <property type="match status" value="1"/>
</dbReference>
<evidence type="ECO:0000313" key="2">
    <source>
        <dbReference type="Proteomes" id="UP001147148"/>
    </source>
</evidence>
<reference evidence="1" key="1">
    <citation type="submission" date="2022-10" db="EMBL/GenBank/DDBJ databases">
        <title>Vagococcus sp. isolated from poultry meat.</title>
        <authorList>
            <person name="Johansson P."/>
            <person name="Bjorkroth J."/>
        </authorList>
    </citation>
    <scope>NUCLEOTIDE SEQUENCE</scope>
    <source>
        <strain evidence="1">PNs007</strain>
    </source>
</reference>
<comment type="caution">
    <text evidence="1">The sequence shown here is derived from an EMBL/GenBank/DDBJ whole genome shotgun (WGS) entry which is preliminary data.</text>
</comment>
<name>A0ABT5X2F5_9ENTE</name>